<protein>
    <submittedName>
        <fullName evidence="2 3">Uncharacterized protein</fullName>
    </submittedName>
</protein>
<name>T1F7A9_HELRO</name>
<feature type="compositionally biased region" description="Low complexity" evidence="1">
    <location>
        <begin position="320"/>
        <end position="332"/>
    </location>
</feature>
<reference evidence="3" key="3">
    <citation type="submission" date="2015-06" db="UniProtKB">
        <authorList>
            <consortium name="EnsemblMetazoa"/>
        </authorList>
    </citation>
    <scope>IDENTIFICATION</scope>
</reference>
<dbReference type="EMBL" id="KB096676">
    <property type="protein sequence ID" value="ESO03004.1"/>
    <property type="molecule type" value="Genomic_DNA"/>
</dbReference>
<gene>
    <name evidence="3" type="primary">20204708</name>
    <name evidence="2" type="ORF">HELRODRAFT_173849</name>
</gene>
<keyword evidence="4" id="KW-1185">Reference proteome</keyword>
<sequence length="460" mass="52613">MCKKIQVGCGLRCQQQYPEYYKCQIRFVKQLNQVERDKVYLLFGTICICNHSWQSVLLVFLNQAYTINHGDPTEKHPPHTSISNLTPPFGLFDDENFVNNVSEFYTNDDIVGALKILKNEMEVNKSEKHDKIIPRGTTKKESSDLEKIPDMESLIKLNFESLKREITDILHSQQQHVLNTLEVHNKEICAVKNTVNNIALNYDKTTYYNHHNKLLSNSNPLGRSSKMHHCSYADKVSSNLLISGTKTSHCNEVEKSISSKLLEKSSDLIIDVNNQNFNPGNLWSDAEKTPVDDGFREYISRNKKRARLNNSSEDNNEMKSSGTTSNSGNVNASIPKPIKKIIGIKVIDNCKLQAKKNLIRKTVFLMSNVKRCHRNDVIDFLKTSGINVISCFPVIKRSNQDKSDPVNKDEEESTMFRVCVESCDEPKMKDPEIMLKHIIVREWRFGKNTDKNSDTTNKHG</sequence>
<reference evidence="4" key="1">
    <citation type="submission" date="2012-12" db="EMBL/GenBank/DDBJ databases">
        <authorList>
            <person name="Hellsten U."/>
            <person name="Grimwood J."/>
            <person name="Chapman J.A."/>
            <person name="Shapiro H."/>
            <person name="Aerts A."/>
            <person name="Otillar R.P."/>
            <person name="Terry A.Y."/>
            <person name="Boore J.L."/>
            <person name="Simakov O."/>
            <person name="Marletaz F."/>
            <person name="Cho S.-J."/>
            <person name="Edsinger-Gonzales E."/>
            <person name="Havlak P."/>
            <person name="Kuo D.-H."/>
            <person name="Larsson T."/>
            <person name="Lv J."/>
            <person name="Arendt D."/>
            <person name="Savage R."/>
            <person name="Osoegawa K."/>
            <person name="de Jong P."/>
            <person name="Lindberg D.R."/>
            <person name="Seaver E.C."/>
            <person name="Weisblat D.A."/>
            <person name="Putnam N.H."/>
            <person name="Grigoriev I.V."/>
            <person name="Rokhsar D.S."/>
        </authorList>
    </citation>
    <scope>NUCLEOTIDE SEQUENCE</scope>
</reference>
<dbReference type="RefSeq" id="XP_009018697.1">
    <property type="nucleotide sequence ID" value="XM_009020449.1"/>
</dbReference>
<proteinExistence type="predicted"/>
<dbReference type="InParanoid" id="T1F7A9"/>
<evidence type="ECO:0000313" key="3">
    <source>
        <dbReference type="EnsemblMetazoa" id="HelroP173849"/>
    </source>
</evidence>
<dbReference type="KEGG" id="hro:HELRODRAFT_173849"/>
<evidence type="ECO:0000313" key="2">
    <source>
        <dbReference type="EMBL" id="ESO03004.1"/>
    </source>
</evidence>
<dbReference type="AlphaFoldDB" id="T1F7A9"/>
<dbReference type="CTD" id="20204708"/>
<dbReference type="HOGENOM" id="CLU_064172_0_1_1"/>
<accession>T1F7A9</accession>
<dbReference type="OrthoDB" id="7242500at2759"/>
<dbReference type="EnsemblMetazoa" id="HelroT173849">
    <property type="protein sequence ID" value="HelroP173849"/>
    <property type="gene ID" value="HelroG173849"/>
</dbReference>
<evidence type="ECO:0000256" key="1">
    <source>
        <dbReference type="SAM" id="MobiDB-lite"/>
    </source>
</evidence>
<evidence type="ECO:0000313" key="4">
    <source>
        <dbReference type="Proteomes" id="UP000015101"/>
    </source>
</evidence>
<feature type="region of interest" description="Disordered" evidence="1">
    <location>
        <begin position="300"/>
        <end position="332"/>
    </location>
</feature>
<dbReference type="GeneID" id="20204708"/>
<dbReference type="EMBL" id="AMQM01004749">
    <property type="status" value="NOT_ANNOTATED_CDS"/>
    <property type="molecule type" value="Genomic_DNA"/>
</dbReference>
<organism evidence="3 4">
    <name type="scientific">Helobdella robusta</name>
    <name type="common">Californian leech</name>
    <dbReference type="NCBI Taxonomy" id="6412"/>
    <lineage>
        <taxon>Eukaryota</taxon>
        <taxon>Metazoa</taxon>
        <taxon>Spiralia</taxon>
        <taxon>Lophotrochozoa</taxon>
        <taxon>Annelida</taxon>
        <taxon>Clitellata</taxon>
        <taxon>Hirudinea</taxon>
        <taxon>Rhynchobdellida</taxon>
        <taxon>Glossiphoniidae</taxon>
        <taxon>Helobdella</taxon>
    </lineage>
</organism>
<dbReference type="Proteomes" id="UP000015101">
    <property type="component" value="Unassembled WGS sequence"/>
</dbReference>
<reference evidence="2 4" key="2">
    <citation type="journal article" date="2013" name="Nature">
        <title>Insights into bilaterian evolution from three spiralian genomes.</title>
        <authorList>
            <person name="Simakov O."/>
            <person name="Marletaz F."/>
            <person name="Cho S.J."/>
            <person name="Edsinger-Gonzales E."/>
            <person name="Havlak P."/>
            <person name="Hellsten U."/>
            <person name="Kuo D.H."/>
            <person name="Larsson T."/>
            <person name="Lv J."/>
            <person name="Arendt D."/>
            <person name="Savage R."/>
            <person name="Osoegawa K."/>
            <person name="de Jong P."/>
            <person name="Grimwood J."/>
            <person name="Chapman J.A."/>
            <person name="Shapiro H."/>
            <person name="Aerts A."/>
            <person name="Otillar R.P."/>
            <person name="Terry A.Y."/>
            <person name="Boore J.L."/>
            <person name="Grigoriev I.V."/>
            <person name="Lindberg D.R."/>
            <person name="Seaver E.C."/>
            <person name="Weisblat D.A."/>
            <person name="Putnam N.H."/>
            <person name="Rokhsar D.S."/>
        </authorList>
    </citation>
    <scope>NUCLEOTIDE SEQUENCE</scope>
</reference>